<evidence type="ECO:0000313" key="2">
    <source>
        <dbReference type="EMBL" id="RXW14297.1"/>
    </source>
</evidence>
<gene>
    <name evidence="2" type="ORF">EST38_g11560</name>
    <name evidence="3" type="ORF">EST38_g5516</name>
</gene>
<dbReference type="AlphaFoldDB" id="A0A4Q2D4K3"/>
<reference evidence="2 4" key="1">
    <citation type="submission" date="2019-01" db="EMBL/GenBank/DDBJ databases">
        <title>Draft genome sequence of Psathyrella aberdarensis IHI B618.</title>
        <authorList>
            <person name="Buettner E."/>
            <person name="Kellner H."/>
        </authorList>
    </citation>
    <scope>NUCLEOTIDE SEQUENCE [LARGE SCALE GENOMIC DNA]</scope>
    <source>
        <strain evidence="2 4">IHI B618</strain>
    </source>
</reference>
<keyword evidence="4" id="KW-1185">Reference proteome</keyword>
<dbReference type="STRING" id="2316362.A0A4Q2D4K3"/>
<dbReference type="PANTHER" id="PTHR24075:SF0">
    <property type="entry name" value="TRANSLOCATION PROTEIN SEC63 HOMOLOG"/>
    <property type="match status" value="1"/>
</dbReference>
<evidence type="ECO:0000313" key="3">
    <source>
        <dbReference type="EMBL" id="RXW20328.1"/>
    </source>
</evidence>
<dbReference type="OrthoDB" id="1734229at2759"/>
<dbReference type="SUPFAM" id="SSF46565">
    <property type="entry name" value="Chaperone J-domain"/>
    <property type="match status" value="1"/>
</dbReference>
<proteinExistence type="predicted"/>
<dbReference type="PANTHER" id="PTHR24075">
    <property type="entry name" value="SEC63 DOMAIN-CONTAINING"/>
    <property type="match status" value="1"/>
</dbReference>
<dbReference type="GO" id="GO:0006614">
    <property type="term" value="P:SRP-dependent cotranslational protein targeting to membrane"/>
    <property type="evidence" value="ECO:0007669"/>
    <property type="project" value="TreeGrafter"/>
</dbReference>
<dbReference type="PRINTS" id="PR00625">
    <property type="entry name" value="JDOMAIN"/>
</dbReference>
<dbReference type="PROSITE" id="PS50076">
    <property type="entry name" value="DNAJ_2"/>
    <property type="match status" value="1"/>
</dbReference>
<organism evidence="2 4">
    <name type="scientific">Candolleomyces aberdarensis</name>
    <dbReference type="NCBI Taxonomy" id="2316362"/>
    <lineage>
        <taxon>Eukaryota</taxon>
        <taxon>Fungi</taxon>
        <taxon>Dikarya</taxon>
        <taxon>Basidiomycota</taxon>
        <taxon>Agaricomycotina</taxon>
        <taxon>Agaricomycetes</taxon>
        <taxon>Agaricomycetidae</taxon>
        <taxon>Agaricales</taxon>
        <taxon>Agaricineae</taxon>
        <taxon>Psathyrellaceae</taxon>
        <taxon>Candolleomyces</taxon>
    </lineage>
</organism>
<dbReference type="CDD" id="cd06257">
    <property type="entry name" value="DnaJ"/>
    <property type="match status" value="1"/>
</dbReference>
<dbReference type="InterPro" id="IPR036869">
    <property type="entry name" value="J_dom_sf"/>
</dbReference>
<dbReference type="GO" id="GO:0003723">
    <property type="term" value="F:RNA binding"/>
    <property type="evidence" value="ECO:0007669"/>
    <property type="project" value="TreeGrafter"/>
</dbReference>
<evidence type="ECO:0000313" key="4">
    <source>
        <dbReference type="Proteomes" id="UP000290288"/>
    </source>
</evidence>
<evidence type="ECO:0000259" key="1">
    <source>
        <dbReference type="PROSITE" id="PS50076"/>
    </source>
</evidence>
<dbReference type="GO" id="GO:0031207">
    <property type="term" value="C:Sec62/Sec63 complex"/>
    <property type="evidence" value="ECO:0007669"/>
    <property type="project" value="TreeGrafter"/>
</dbReference>
<dbReference type="GO" id="GO:0006620">
    <property type="term" value="P:post-translational protein targeting to endoplasmic reticulum membrane"/>
    <property type="evidence" value="ECO:0007669"/>
    <property type="project" value="TreeGrafter"/>
</dbReference>
<feature type="domain" description="J" evidence="1">
    <location>
        <begin position="26"/>
        <end position="91"/>
    </location>
</feature>
<sequence length="91" mass="10196">MGTGQTIFALASYRASELKATSKVYDPFEILGIGSSATEKEFKAHYKKLSRAFHPDKVKPTAELTLEDKFVQITEADKSLTNGTIRRNWVD</sequence>
<dbReference type="Pfam" id="PF00226">
    <property type="entry name" value="DnaJ"/>
    <property type="match status" value="1"/>
</dbReference>
<dbReference type="GO" id="GO:0008320">
    <property type="term" value="F:protein transmembrane transporter activity"/>
    <property type="evidence" value="ECO:0007669"/>
    <property type="project" value="TreeGrafter"/>
</dbReference>
<dbReference type="EMBL" id="SDEE01000725">
    <property type="protein sequence ID" value="RXW14297.1"/>
    <property type="molecule type" value="Genomic_DNA"/>
</dbReference>
<protein>
    <recommendedName>
        <fullName evidence="1">J domain-containing protein</fullName>
    </recommendedName>
</protein>
<name>A0A4Q2D4K3_9AGAR</name>
<dbReference type="InterPro" id="IPR001623">
    <property type="entry name" value="DnaJ_domain"/>
</dbReference>
<comment type="caution">
    <text evidence="2">The sequence shown here is derived from an EMBL/GenBank/DDBJ whole genome shotgun (WGS) entry which is preliminary data.</text>
</comment>
<dbReference type="Proteomes" id="UP000290288">
    <property type="component" value="Unassembled WGS sequence"/>
</dbReference>
<dbReference type="EMBL" id="SDEE01000154">
    <property type="protein sequence ID" value="RXW20328.1"/>
    <property type="molecule type" value="Genomic_DNA"/>
</dbReference>
<dbReference type="SMART" id="SM00271">
    <property type="entry name" value="DnaJ"/>
    <property type="match status" value="1"/>
</dbReference>
<dbReference type="Gene3D" id="1.10.287.110">
    <property type="entry name" value="DnaJ domain"/>
    <property type="match status" value="1"/>
</dbReference>
<accession>A0A4Q2D4K3</accession>